<evidence type="ECO:0000313" key="2">
    <source>
        <dbReference type="EMBL" id="RUO74749.1"/>
    </source>
</evidence>
<dbReference type="EMBL" id="PIQE01000001">
    <property type="protein sequence ID" value="RUO74749.1"/>
    <property type="molecule type" value="Genomic_DNA"/>
</dbReference>
<dbReference type="STRING" id="1122124.GCA_000423165_00345"/>
<dbReference type="AlphaFoldDB" id="A0A432ZA11"/>
<comment type="caution">
    <text evidence="2">The sequence shown here is derived from an EMBL/GenBank/DDBJ whole genome shotgun (WGS) entry which is preliminary data.</text>
</comment>
<dbReference type="RefSeq" id="WP_026861412.1">
    <property type="nucleotide sequence ID" value="NZ_PIQE01000001.1"/>
</dbReference>
<keyword evidence="1" id="KW-1133">Transmembrane helix</keyword>
<proteinExistence type="predicted"/>
<keyword evidence="1" id="KW-0472">Membrane</keyword>
<feature type="transmembrane region" description="Helical" evidence="1">
    <location>
        <begin position="24"/>
        <end position="45"/>
    </location>
</feature>
<evidence type="ECO:0008006" key="4">
    <source>
        <dbReference type="Google" id="ProtNLM"/>
    </source>
</evidence>
<reference evidence="3" key="1">
    <citation type="journal article" date="2018" name="Front. Microbiol.">
        <title>Genome-Based Analysis Reveals the Taxonomy and Diversity of the Family Idiomarinaceae.</title>
        <authorList>
            <person name="Liu Y."/>
            <person name="Lai Q."/>
            <person name="Shao Z."/>
        </authorList>
    </citation>
    <scope>NUCLEOTIDE SEQUENCE [LARGE SCALE GENOMIC DNA]</scope>
    <source>
        <strain evidence="3">c121</strain>
    </source>
</reference>
<keyword evidence="1" id="KW-0812">Transmembrane</keyword>
<accession>A0A432ZA11</accession>
<organism evidence="2 3">
    <name type="scientific">Pseudidiomarina sediminum</name>
    <dbReference type="NCBI Taxonomy" id="431675"/>
    <lineage>
        <taxon>Bacteria</taxon>
        <taxon>Pseudomonadati</taxon>
        <taxon>Pseudomonadota</taxon>
        <taxon>Gammaproteobacteria</taxon>
        <taxon>Alteromonadales</taxon>
        <taxon>Idiomarinaceae</taxon>
        <taxon>Pseudidiomarina</taxon>
    </lineage>
</organism>
<evidence type="ECO:0000256" key="1">
    <source>
        <dbReference type="SAM" id="Phobius"/>
    </source>
</evidence>
<name>A0A432ZA11_9GAMM</name>
<evidence type="ECO:0000313" key="3">
    <source>
        <dbReference type="Proteomes" id="UP000287022"/>
    </source>
</evidence>
<dbReference type="Proteomes" id="UP000287022">
    <property type="component" value="Unassembled WGS sequence"/>
</dbReference>
<sequence length="206" mass="23376">MKSIANLYLQELKPNREWLTLQRFVTYVGGLLVVFIVIWATLTALQSQQQKKLVAHIEQGNALQAELQVKQRALDEALNDSRLNGELDALDRQVRLRYELMAQLQQVTGKNQTSFSQLLADLARVDTSAIWLHRILLQDDALTLQGRTIEPQQLPSWLASFSQYEALQQRPFGVFELRAEEAPGLVFTVGHLEHRQTMNVTAGGAR</sequence>
<keyword evidence="3" id="KW-1185">Reference proteome</keyword>
<gene>
    <name evidence="2" type="ORF">CWI80_05275</name>
</gene>
<protein>
    <recommendedName>
        <fullName evidence="4">Agglutinin biogenesis protein MshI</fullName>
    </recommendedName>
</protein>